<accession>A0A1H3DFN8</accession>
<dbReference type="HAMAP" id="MF_00235">
    <property type="entry name" value="Adenylate_kinase_Adk"/>
    <property type="match status" value="1"/>
</dbReference>
<feature type="binding site" evidence="5">
    <location>
        <begin position="85"/>
        <end position="88"/>
    </location>
    <ligand>
        <name>AMP</name>
        <dbReference type="ChEBI" id="CHEBI:456215"/>
    </ligand>
</feature>
<comment type="function">
    <text evidence="5">Catalyzes the reversible transfer of the terminal phosphate group between ATP and AMP. Plays an important role in cellular energy homeostasis and in adenine nucleotide metabolism.</text>
</comment>
<dbReference type="GO" id="GO:0005524">
    <property type="term" value="F:ATP binding"/>
    <property type="evidence" value="ECO:0007669"/>
    <property type="project" value="UniProtKB-UniRule"/>
</dbReference>
<feature type="binding site" evidence="5">
    <location>
        <position position="31"/>
    </location>
    <ligand>
        <name>AMP</name>
        <dbReference type="ChEBI" id="CHEBI:456215"/>
    </ligand>
</feature>
<feature type="region of interest" description="NMP" evidence="5">
    <location>
        <begin position="30"/>
        <end position="59"/>
    </location>
</feature>
<evidence type="ECO:0000256" key="6">
    <source>
        <dbReference type="RuleBase" id="RU003330"/>
    </source>
</evidence>
<dbReference type="Gene3D" id="3.40.50.300">
    <property type="entry name" value="P-loop containing nucleotide triphosphate hydrolases"/>
    <property type="match status" value="1"/>
</dbReference>
<comment type="subcellular location">
    <subcellularLocation>
        <location evidence="5 7">Cytoplasm</location>
    </subcellularLocation>
</comment>
<dbReference type="PANTHER" id="PTHR23359">
    <property type="entry name" value="NUCLEOTIDE KINASE"/>
    <property type="match status" value="1"/>
</dbReference>
<protein>
    <recommendedName>
        <fullName evidence="5 7">Adenylate kinase</fullName>
        <shortName evidence="5">AK</shortName>
        <ecNumber evidence="5 7">2.7.4.3</ecNumber>
    </recommendedName>
    <alternativeName>
        <fullName evidence="5">ATP-AMP transphosphorylase</fullName>
    </alternativeName>
    <alternativeName>
        <fullName evidence="5">ATP:AMP phosphotransferase</fullName>
    </alternativeName>
    <alternativeName>
        <fullName evidence="5">Adenylate monophosphate kinase</fullName>
    </alternativeName>
</protein>
<dbReference type="CDD" id="cd01428">
    <property type="entry name" value="ADK"/>
    <property type="match status" value="1"/>
</dbReference>
<evidence type="ECO:0000256" key="2">
    <source>
        <dbReference type="ARBA" id="ARBA00022727"/>
    </source>
</evidence>
<feature type="binding site" evidence="5">
    <location>
        <position position="199"/>
    </location>
    <ligand>
        <name>ATP</name>
        <dbReference type="ChEBI" id="CHEBI:30616"/>
    </ligand>
</feature>
<dbReference type="InterPro" id="IPR033690">
    <property type="entry name" value="Adenylat_kinase_CS"/>
</dbReference>
<dbReference type="RefSeq" id="WP_040348157.1">
    <property type="nucleotide sequence ID" value="NZ_FNPD01000001.1"/>
</dbReference>
<reference evidence="10" key="1">
    <citation type="submission" date="2016-10" db="EMBL/GenBank/DDBJ databases">
        <authorList>
            <person name="Varghese N."/>
            <person name="Submissions S."/>
        </authorList>
    </citation>
    <scope>NUCLEOTIDE SEQUENCE [LARGE SCALE GENOMIC DNA]</scope>
    <source>
        <strain evidence="10">DSM 13490</strain>
    </source>
</reference>
<feature type="binding site" evidence="5">
    <location>
        <position position="130"/>
    </location>
    <ligand>
        <name>Zn(2+)</name>
        <dbReference type="ChEBI" id="CHEBI:29105"/>
        <note>structural</note>
    </ligand>
</feature>
<feature type="domain" description="Adenylate kinase active site lid" evidence="8">
    <location>
        <begin position="127"/>
        <end position="162"/>
    </location>
</feature>
<dbReference type="NCBIfam" id="NF001380">
    <property type="entry name" value="PRK00279.1-2"/>
    <property type="match status" value="1"/>
</dbReference>
<keyword evidence="10" id="KW-1185">Reference proteome</keyword>
<dbReference type="InterPro" id="IPR000850">
    <property type="entry name" value="Adenylat/UMP-CMP_kin"/>
</dbReference>
<proteinExistence type="inferred from homology"/>
<keyword evidence="5" id="KW-0963">Cytoplasm</keyword>
<keyword evidence="1 5" id="KW-0808">Transferase</keyword>
<feature type="binding site" evidence="5">
    <location>
        <position position="36"/>
    </location>
    <ligand>
        <name>AMP</name>
        <dbReference type="ChEBI" id="CHEBI:456215"/>
    </ligand>
</feature>
<dbReference type="InterPro" id="IPR027417">
    <property type="entry name" value="P-loop_NTPase"/>
</dbReference>
<dbReference type="SUPFAM" id="SSF52540">
    <property type="entry name" value="P-loop containing nucleoside triphosphate hydrolases"/>
    <property type="match status" value="1"/>
</dbReference>
<feature type="binding site" evidence="5">
    <location>
        <begin position="57"/>
        <end position="59"/>
    </location>
    <ligand>
        <name>AMP</name>
        <dbReference type="ChEBI" id="CHEBI:456215"/>
    </ligand>
</feature>
<feature type="binding site" evidence="5">
    <location>
        <begin position="10"/>
        <end position="15"/>
    </location>
    <ligand>
        <name>ATP</name>
        <dbReference type="ChEBI" id="CHEBI:30616"/>
    </ligand>
</feature>
<feature type="binding site" evidence="5">
    <location>
        <position position="150"/>
    </location>
    <ligand>
        <name>Zn(2+)</name>
        <dbReference type="ChEBI" id="CHEBI:29105"/>
        <note>structural</note>
    </ligand>
</feature>
<dbReference type="GO" id="GO:0008270">
    <property type="term" value="F:zinc ion binding"/>
    <property type="evidence" value="ECO:0007669"/>
    <property type="project" value="UniProtKB-UniRule"/>
</dbReference>
<dbReference type="NCBIfam" id="NF001381">
    <property type="entry name" value="PRK00279.1-3"/>
    <property type="match status" value="1"/>
</dbReference>
<organism evidence="9 10">
    <name type="scientific">Acetomicrobium thermoterrenum DSM 13490</name>
    <dbReference type="NCBI Taxonomy" id="1120987"/>
    <lineage>
        <taxon>Bacteria</taxon>
        <taxon>Thermotogati</taxon>
        <taxon>Synergistota</taxon>
        <taxon>Synergistia</taxon>
        <taxon>Synergistales</taxon>
        <taxon>Acetomicrobiaceae</taxon>
        <taxon>Acetomicrobium</taxon>
    </lineage>
</organism>
<dbReference type="Pfam" id="PF00406">
    <property type="entry name" value="ADK"/>
    <property type="match status" value="1"/>
</dbReference>
<sequence>MRMIFLGPPGAGKGTQAVKLASKYGIAHISTGDMLRYHVKNGTDLGEKAKAYMDSGRLVPDDLIIEMVKERLEEEDAKRGFILDGFPRTVNQAEALEVLLKSKDITLDAVVLFDVDEETLVRRLSGRRICPNCNAIYNVHNSDYPEDGRCKRCGNGLIQRDDDRPEVVRRRLKVYEEETAPLLDYYRNKGSLISVDASSESDAVLYAIVSLYGGKDDSN</sequence>
<evidence type="ECO:0000256" key="3">
    <source>
        <dbReference type="ARBA" id="ARBA00022741"/>
    </source>
</evidence>
<comment type="similarity">
    <text evidence="5 6">Belongs to the adenylate kinase family.</text>
</comment>
<dbReference type="PROSITE" id="PS00113">
    <property type="entry name" value="ADENYLATE_KINASE"/>
    <property type="match status" value="1"/>
</dbReference>
<feature type="binding site" evidence="5">
    <location>
        <position position="160"/>
    </location>
    <ligand>
        <name>AMP</name>
        <dbReference type="ChEBI" id="CHEBI:456215"/>
    </ligand>
</feature>
<dbReference type="EMBL" id="FNPD01000001">
    <property type="protein sequence ID" value="SDX65206.1"/>
    <property type="molecule type" value="Genomic_DNA"/>
</dbReference>
<dbReference type="GO" id="GO:0004017">
    <property type="term" value="F:AMP kinase activity"/>
    <property type="evidence" value="ECO:0007669"/>
    <property type="project" value="UniProtKB-UniRule"/>
</dbReference>
<feature type="binding site" evidence="5">
    <location>
        <position position="153"/>
    </location>
    <ligand>
        <name>Zn(2+)</name>
        <dbReference type="ChEBI" id="CHEBI:29105"/>
        <note>structural</note>
    </ligand>
</feature>
<evidence type="ECO:0000313" key="10">
    <source>
        <dbReference type="Proteomes" id="UP000199266"/>
    </source>
</evidence>
<feature type="region of interest" description="LID" evidence="5">
    <location>
        <begin position="126"/>
        <end position="163"/>
    </location>
</feature>
<keyword evidence="4 5" id="KW-0418">Kinase</keyword>
<evidence type="ECO:0000313" key="9">
    <source>
        <dbReference type="EMBL" id="SDX65206.1"/>
    </source>
</evidence>
<evidence type="ECO:0000256" key="5">
    <source>
        <dbReference type="HAMAP-Rule" id="MF_00235"/>
    </source>
</evidence>
<dbReference type="EC" id="2.7.4.3" evidence="5 7"/>
<dbReference type="Pfam" id="PF05191">
    <property type="entry name" value="ADK_lid"/>
    <property type="match status" value="1"/>
</dbReference>
<keyword evidence="5" id="KW-0862">Zinc</keyword>
<dbReference type="Proteomes" id="UP000199266">
    <property type="component" value="Unassembled WGS sequence"/>
</dbReference>
<feature type="binding site" evidence="5">
    <location>
        <position position="92"/>
    </location>
    <ligand>
        <name>AMP</name>
        <dbReference type="ChEBI" id="CHEBI:456215"/>
    </ligand>
</feature>
<comment type="subunit">
    <text evidence="5 7">Monomer.</text>
</comment>
<keyword evidence="5 7" id="KW-0067">ATP-binding</keyword>
<dbReference type="GO" id="GO:0005737">
    <property type="term" value="C:cytoplasm"/>
    <property type="evidence" value="ECO:0007669"/>
    <property type="project" value="UniProtKB-SubCell"/>
</dbReference>
<dbReference type="FunFam" id="3.40.50.300:FF:000106">
    <property type="entry name" value="Adenylate kinase mitochondrial"/>
    <property type="match status" value="1"/>
</dbReference>
<dbReference type="InterPro" id="IPR006259">
    <property type="entry name" value="Adenyl_kin_sub"/>
</dbReference>
<keyword evidence="2 5" id="KW-0545">Nucleotide biosynthesis</keyword>
<evidence type="ECO:0000259" key="8">
    <source>
        <dbReference type="Pfam" id="PF05191"/>
    </source>
</evidence>
<dbReference type="UniPathway" id="UPA00588">
    <property type="reaction ID" value="UER00649"/>
</dbReference>
<name>A0A1H3DFN8_9BACT</name>
<comment type="domain">
    <text evidence="5">Consists of three domains, a large central CORE domain and two small peripheral domains, NMPbind and LID, which undergo movements during catalysis. The LID domain closes over the site of phosphoryl transfer upon ATP binding. Assembling and dissambling the active center during each catalytic cycle provides an effective means to prevent ATP hydrolysis. Some bacteria have evolved a zinc-coordinating structure that stabilizes the LID domain.</text>
</comment>
<comment type="catalytic activity">
    <reaction evidence="5 7">
        <text>AMP + ATP = 2 ADP</text>
        <dbReference type="Rhea" id="RHEA:12973"/>
        <dbReference type="ChEBI" id="CHEBI:30616"/>
        <dbReference type="ChEBI" id="CHEBI:456215"/>
        <dbReference type="ChEBI" id="CHEBI:456216"/>
        <dbReference type="EC" id="2.7.4.3"/>
    </reaction>
</comment>
<feature type="binding site" evidence="5">
    <location>
        <begin position="136"/>
        <end position="137"/>
    </location>
    <ligand>
        <name>ATP</name>
        <dbReference type="ChEBI" id="CHEBI:30616"/>
    </ligand>
</feature>
<feature type="binding site" evidence="5">
    <location>
        <position position="171"/>
    </location>
    <ligand>
        <name>AMP</name>
        <dbReference type="ChEBI" id="CHEBI:456215"/>
    </ligand>
</feature>
<keyword evidence="3 5" id="KW-0547">Nucleotide-binding</keyword>
<evidence type="ECO:0000256" key="7">
    <source>
        <dbReference type="RuleBase" id="RU003331"/>
    </source>
</evidence>
<feature type="binding site" evidence="5">
    <location>
        <position position="127"/>
    </location>
    <ligand>
        <name>ATP</name>
        <dbReference type="ChEBI" id="CHEBI:30616"/>
    </ligand>
</feature>
<dbReference type="PRINTS" id="PR00094">
    <property type="entry name" value="ADENYLTKNASE"/>
</dbReference>
<evidence type="ECO:0000256" key="1">
    <source>
        <dbReference type="ARBA" id="ARBA00022679"/>
    </source>
</evidence>
<gene>
    <name evidence="5" type="primary">adk</name>
    <name evidence="9" type="ORF">SAMN03080603_00111</name>
</gene>
<dbReference type="InterPro" id="IPR007862">
    <property type="entry name" value="Adenylate_kinase_lid-dom"/>
</dbReference>
<dbReference type="NCBIfam" id="NF011100">
    <property type="entry name" value="PRK14527.1"/>
    <property type="match status" value="1"/>
</dbReference>
<comment type="pathway">
    <text evidence="5">Purine metabolism; AMP biosynthesis via salvage pathway; AMP from ADP: step 1/1.</text>
</comment>
<evidence type="ECO:0000256" key="4">
    <source>
        <dbReference type="ARBA" id="ARBA00022777"/>
    </source>
</evidence>
<feature type="binding site" evidence="5">
    <location>
        <position position="133"/>
    </location>
    <ligand>
        <name>Zn(2+)</name>
        <dbReference type="ChEBI" id="CHEBI:29105"/>
        <note>structural</note>
    </ligand>
</feature>
<dbReference type="GO" id="GO:0044209">
    <property type="term" value="P:AMP salvage"/>
    <property type="evidence" value="ECO:0007669"/>
    <property type="project" value="UniProtKB-UniRule"/>
</dbReference>
<dbReference type="AlphaFoldDB" id="A0A1H3DFN8"/>
<dbReference type="NCBIfam" id="TIGR01351">
    <property type="entry name" value="adk"/>
    <property type="match status" value="1"/>
</dbReference>
<keyword evidence="5" id="KW-0479">Metal-binding</keyword>